<feature type="compositionally biased region" description="Low complexity" evidence="1">
    <location>
        <begin position="551"/>
        <end position="561"/>
    </location>
</feature>
<dbReference type="STRING" id="27342.A0A0H2RHX5"/>
<feature type="region of interest" description="Disordered" evidence="1">
    <location>
        <begin position="2257"/>
        <end position="2286"/>
    </location>
</feature>
<feature type="compositionally biased region" description="Polar residues" evidence="1">
    <location>
        <begin position="895"/>
        <end position="910"/>
    </location>
</feature>
<feature type="region of interest" description="Disordered" evidence="1">
    <location>
        <begin position="373"/>
        <end position="481"/>
    </location>
</feature>
<feature type="compositionally biased region" description="Basic and acidic residues" evidence="1">
    <location>
        <begin position="1038"/>
        <end position="1051"/>
    </location>
</feature>
<feature type="region of interest" description="Disordered" evidence="1">
    <location>
        <begin position="1"/>
        <end position="187"/>
    </location>
</feature>
<feature type="region of interest" description="Disordered" evidence="1">
    <location>
        <begin position="932"/>
        <end position="1006"/>
    </location>
</feature>
<feature type="compositionally biased region" description="Basic and acidic residues" evidence="1">
    <location>
        <begin position="869"/>
        <end position="891"/>
    </location>
</feature>
<feature type="compositionally biased region" description="Basic and acidic residues" evidence="1">
    <location>
        <begin position="34"/>
        <end position="62"/>
    </location>
</feature>
<feature type="compositionally biased region" description="Low complexity" evidence="1">
    <location>
        <begin position="1346"/>
        <end position="1357"/>
    </location>
</feature>
<feature type="compositionally biased region" description="Polar residues" evidence="1">
    <location>
        <begin position="2304"/>
        <end position="2319"/>
    </location>
</feature>
<reference evidence="2 3" key="1">
    <citation type="submission" date="2015-04" db="EMBL/GenBank/DDBJ databases">
        <title>Complete genome sequence of Schizopora paradoxa KUC8140, a cosmopolitan wood degrader in East Asia.</title>
        <authorList>
            <consortium name="DOE Joint Genome Institute"/>
            <person name="Min B."/>
            <person name="Park H."/>
            <person name="Jang Y."/>
            <person name="Kim J.-J."/>
            <person name="Kim K.H."/>
            <person name="Pangilinan J."/>
            <person name="Lipzen A."/>
            <person name="Riley R."/>
            <person name="Grigoriev I.V."/>
            <person name="Spatafora J.W."/>
            <person name="Choi I.-G."/>
        </authorList>
    </citation>
    <scope>NUCLEOTIDE SEQUENCE [LARGE SCALE GENOMIC DNA]</scope>
    <source>
        <strain evidence="2 3">KUC8140</strain>
    </source>
</reference>
<feature type="compositionally biased region" description="Polar residues" evidence="1">
    <location>
        <begin position="793"/>
        <end position="802"/>
    </location>
</feature>
<feature type="compositionally biased region" description="Polar residues" evidence="1">
    <location>
        <begin position="440"/>
        <end position="456"/>
    </location>
</feature>
<feature type="compositionally biased region" description="Polar residues" evidence="1">
    <location>
        <begin position="417"/>
        <end position="432"/>
    </location>
</feature>
<name>A0A0H2RHX5_9AGAM</name>
<dbReference type="InParanoid" id="A0A0H2RHX5"/>
<sequence>MADVLPATNPELEGTSSKDISEAAAAETLNAIGEPERDVEEKSKPEVEDELRVTRPRDHESSEATTATNDSVPITAKEATDDVHGASEDANAPETISEHEVGEDDKRGLISPEASEVKEPEVSALESGSPAVLGANETEKPNEENASLELSTSPDAVKPEDNSESATIPPPPTEFQRISDEKKEQYSQTDALLTLDDIKKETELHIESDEVHASETQEEESPSPHEAVAVEEEIAPKELPTEPVVEAESAANEDASVVASEEAAQDVNDQTKDTSTHDNPLASGETPVEDPTPTAGQEQNEPDLSSVDVTVEALPDAHVEKTAAAAQNGMHSDGVEESLYSEVFDPLEDKGNISKSSPEEKAVDEAVNEPEAIIVPSDENHCPEDASRSVSSGIEESQDVEVVNESAQDSAADGINEATSNENAEPSGTVTRESAETQKPLHNTSDAETIAEQQLVGSVDAGVDAPSSIEESATGELASSDLVSNIEQSAVIKPEDVAVQEPVVGEPIPPIGPDGVEVLPTSPSAGDEEQTTVTQTTIEPQSTQLVDDTVEANAESANVEAPVFVYASDEPRKGVDDGHVEDDQVASNVAEEHSEQALGKDSLSDGANDATNEVEVDDRTSSSATALAVDAQDSYPAKPVPSPSANLPPSEVTSEVQSYSPEVLEEQRPTTASEPAEESVAEAVPAETVASEEEKTELDASATETRNAPDCSEEPAIDDHTEYEKAVEKGSQMYSASKFSEQGLCEDPTSGQLPISRASVELEKALDEGVAKEERDNNPPDESSLDSHDPSSIEPNSSQNGQLPIDETTEVQPGPPEAEETQTILASASEEAVAEVDLVETTVVEGKEEDESEVAGEATSVSHTAVDVDEQHGEPKVEPEVADTSETHEAPVSKSAATNNDETEAISSSVGLPEGGSAEGNVVDVPLAEESEAVELSPPIGGKDVTEAEPPIAKESEEGTVPIQSEESTVEEINEIRSADSPHDQHVTREQSVDPDPSNHDLPTDLLEGESKYDEIVQATEIAQELSESAVLPAEEQLTTKDDDLAAKGGEDSVIEGNVGQEFTATPTIPESMSYSAGPLIEETKEASPSPVDLGGEEQRSDPTKGDDARSSASPNVDANEHIESSSAILSETSDIGTAASEDPFAAPSGKPDEREDKDRPIADELVAKGEFKEEERSVTLPPSDENGPSQTALKVVDNENSKDTFEEATKEIALEDEQTGDKGSNTPKVQAYIQLPTHSTIDAEDIVDLGLDNEISSKTKSPKIQAQEGGEQAALGDIAPSPIDASTETESETIVTFYEDSSSTDDHSTVHGDEEEAHTDKGENEFIGTNDGGEDVVEDDSPALPVKVNVSSSPSNEATDAVTAEIEQDATSSQSHAVEKAESETVTSEMSAGELPVVETHDRSVVGIAASDDLPSPNVEGEHPLTNELPSDNILQQESGPVNPDDNTNVSVESEAQDAQKVSENVAVHRAAPAVVEDFAKPILMTERAAQPDEVQTRDGDDFSTVDSLDEFSQGLSEEEKPTADSAVNDPERDTDTASLSSSDLTSQDGISSQDGAQEIPGVVDTAQHSDVVEHYSESHFNESAIKPIVNINVPSVGNDAQVPHPGSSNHFGATRSVETDANVSKPSESETMDTTDALVLEEASTASDDQVPPPYEEVPIQAQDESVHSQPPTDSQEPISETAIVPPHTPVLAFLVEDEVSEAIQPQEADSTTVESNSSHVSTTQNEVTNRGLSRMASSDTVTDSKSFSEYAEPTDIPKPPFPSSYSVTQFGPGAPNQVMQQSSPELPESFSIALTKGLSQLEQKETPESQKVERTIGVDEEIYPDESVSEVDEFEAKSDVPEPSMSPKSDLGIFTPSFDTRSEVSVASHKPLAPSSPRLDPEAPLPEVIQTPVIVIPPSIAPQISMQASSDSEAQDLLTPLPESMIQNEPTKSEIPEDSLVDVADVTIRREDYFDKDEVASLASADESILVGMEALNPDLREGKTRSNEEVNDDLSGMDTEVNDELTSVDMESEDNLADVESVAPASTESIHSEAWTESDGSGRLTTQGSVADDSINMSDTVVLPLDNYVMTSGSEVPAVVRRSRSDEDLTVAQPAISPVERISLNASEMDFEPLTDVSFSTSRHVDGISELDSIRETSTLASRFDEADLPEIPSSSSSLEIPKLDDENDTVILDSQPSSVDTSLSVEEQMAGYVSISSRMVADAPQYSSQSNILEMPNPNASFTSFATLDNADTGSTQPPEDIEALEDETVGHFSNGTATPLASMKESHSTTPRRKELSSEAVDQLSNLVAFPTIVPLQKQDSQQSTAGSTSDQASDFEPIPTPQFARKRLESTASSKFPGSWVAASPTISHRPSLDVAQGEFSKPHMDGSTQGSTLGTPTEEEEEKKGRCIIM</sequence>
<feature type="compositionally biased region" description="Polar residues" evidence="1">
    <location>
        <begin position="1125"/>
        <end position="1136"/>
    </location>
</feature>
<feature type="region of interest" description="Disordered" evidence="1">
    <location>
        <begin position="1488"/>
        <end position="1562"/>
    </location>
</feature>
<feature type="region of interest" description="Disordered" evidence="1">
    <location>
        <begin position="1983"/>
        <end position="2002"/>
    </location>
</feature>
<feature type="compositionally biased region" description="Basic and acidic residues" evidence="1">
    <location>
        <begin position="760"/>
        <end position="778"/>
    </location>
</feature>
<feature type="compositionally biased region" description="Basic and acidic residues" evidence="1">
    <location>
        <begin position="1197"/>
        <end position="1214"/>
    </location>
</feature>
<feature type="region of interest" description="Disordered" evidence="1">
    <location>
        <begin position="504"/>
        <end position="920"/>
    </location>
</feature>
<feature type="region of interest" description="Disordered" evidence="1">
    <location>
        <begin position="2304"/>
        <end position="2398"/>
    </location>
</feature>
<feature type="compositionally biased region" description="Polar residues" evidence="1">
    <location>
        <begin position="1429"/>
        <end position="1455"/>
    </location>
</feature>
<feature type="compositionally biased region" description="Polar residues" evidence="1">
    <location>
        <begin position="2374"/>
        <end position="2383"/>
    </location>
</feature>
<feature type="region of interest" description="Disordered" evidence="1">
    <location>
        <begin position="2024"/>
        <end position="2054"/>
    </location>
</feature>
<feature type="compositionally biased region" description="Polar residues" evidence="1">
    <location>
        <begin position="643"/>
        <end position="660"/>
    </location>
</feature>
<feature type="compositionally biased region" description="Basic and acidic residues" evidence="1">
    <location>
        <begin position="378"/>
        <end position="387"/>
    </location>
</feature>
<feature type="compositionally biased region" description="Low complexity" evidence="1">
    <location>
        <begin position="531"/>
        <end position="543"/>
    </location>
</feature>
<organism evidence="2 3">
    <name type="scientific">Schizopora paradoxa</name>
    <dbReference type="NCBI Taxonomy" id="27342"/>
    <lineage>
        <taxon>Eukaryota</taxon>
        <taxon>Fungi</taxon>
        <taxon>Dikarya</taxon>
        <taxon>Basidiomycota</taxon>
        <taxon>Agaricomycotina</taxon>
        <taxon>Agaricomycetes</taxon>
        <taxon>Hymenochaetales</taxon>
        <taxon>Schizoporaceae</taxon>
        <taxon>Schizopora</taxon>
    </lineage>
</organism>
<feature type="compositionally biased region" description="Polar residues" evidence="1">
    <location>
        <begin position="63"/>
        <end position="72"/>
    </location>
</feature>
<feature type="compositionally biased region" description="Acidic residues" evidence="1">
    <location>
        <begin position="1821"/>
        <end position="1836"/>
    </location>
</feature>
<protein>
    <submittedName>
        <fullName evidence="2">Uncharacterized protein</fullName>
    </submittedName>
</protein>
<feature type="region of interest" description="Disordered" evidence="1">
    <location>
        <begin position="200"/>
        <end position="343"/>
    </location>
</feature>
<accession>A0A0H2RHX5</accession>
<feature type="compositionally biased region" description="Basic and acidic residues" evidence="1">
    <location>
        <begin position="96"/>
        <end position="108"/>
    </location>
</feature>
<feature type="compositionally biased region" description="Basic and acidic residues" evidence="1">
    <location>
        <begin position="569"/>
        <end position="582"/>
    </location>
</feature>
<gene>
    <name evidence="2" type="ORF">SCHPADRAFT_941955</name>
</gene>
<feature type="region of interest" description="Disordered" evidence="1">
    <location>
        <begin position="1259"/>
        <end position="1466"/>
    </location>
</feature>
<feature type="compositionally biased region" description="Basic and acidic residues" evidence="1">
    <location>
        <begin position="1305"/>
        <end position="1325"/>
    </location>
</feature>
<dbReference type="Proteomes" id="UP000053477">
    <property type="component" value="Unassembled WGS sequence"/>
</dbReference>
<dbReference type="OrthoDB" id="3271289at2759"/>
<feature type="compositionally biased region" description="Low complexity" evidence="1">
    <location>
        <begin position="1538"/>
        <end position="1548"/>
    </location>
</feature>
<feature type="compositionally biased region" description="Basic and acidic residues" evidence="1">
    <location>
        <begin position="717"/>
        <end position="728"/>
    </location>
</feature>
<feature type="compositionally biased region" description="Polar residues" evidence="1">
    <location>
        <begin position="1710"/>
        <end position="1750"/>
    </location>
</feature>
<evidence type="ECO:0000313" key="2">
    <source>
        <dbReference type="EMBL" id="KLO11550.1"/>
    </source>
</evidence>
<dbReference type="EMBL" id="KQ085997">
    <property type="protein sequence ID" value="KLO11550.1"/>
    <property type="molecule type" value="Genomic_DNA"/>
</dbReference>
<feature type="region of interest" description="Disordered" evidence="1">
    <location>
        <begin position="1868"/>
        <end position="1887"/>
    </location>
</feature>
<feature type="compositionally biased region" description="Polar residues" evidence="1">
    <location>
        <begin position="294"/>
        <end position="303"/>
    </location>
</feature>
<feature type="compositionally biased region" description="Polar residues" evidence="1">
    <location>
        <begin position="1061"/>
        <end position="1075"/>
    </location>
</feature>
<feature type="compositionally biased region" description="Basic and acidic residues" evidence="1">
    <location>
        <begin position="1097"/>
        <end position="1110"/>
    </location>
</feature>
<evidence type="ECO:0000313" key="3">
    <source>
        <dbReference type="Proteomes" id="UP000053477"/>
    </source>
</evidence>
<feature type="compositionally biased region" description="Polar residues" evidence="1">
    <location>
        <begin position="1670"/>
        <end position="1681"/>
    </location>
</feature>
<feature type="region of interest" description="Disordered" evidence="1">
    <location>
        <begin position="1598"/>
        <end position="1859"/>
    </location>
</feature>
<feature type="compositionally biased region" description="Basic and acidic residues" evidence="1">
    <location>
        <begin position="78"/>
        <end position="87"/>
    </location>
</feature>
<feature type="region of interest" description="Disordered" evidence="1">
    <location>
        <begin position="1027"/>
        <end position="1230"/>
    </location>
</feature>
<keyword evidence="3" id="KW-1185">Reference proteome</keyword>
<feature type="compositionally biased region" description="Basic and acidic residues" evidence="1">
    <location>
        <begin position="200"/>
        <end position="215"/>
    </location>
</feature>
<feature type="compositionally biased region" description="Low complexity" evidence="1">
    <location>
        <begin position="244"/>
        <end position="262"/>
    </location>
</feature>
<evidence type="ECO:0000256" key="1">
    <source>
        <dbReference type="SAM" id="MobiDB-lite"/>
    </source>
</evidence>
<feature type="compositionally biased region" description="Basic and acidic residues" evidence="1">
    <location>
        <begin position="1151"/>
        <end position="1178"/>
    </location>
</feature>
<feature type="compositionally biased region" description="Basic and acidic residues" evidence="1">
    <location>
        <begin position="2270"/>
        <end position="2283"/>
    </location>
</feature>
<feature type="compositionally biased region" description="Basic and acidic residues" evidence="1">
    <location>
        <begin position="1805"/>
        <end position="1820"/>
    </location>
</feature>
<feature type="compositionally biased region" description="Basic and acidic residues" evidence="1">
    <location>
        <begin position="974"/>
        <end position="1006"/>
    </location>
</feature>
<proteinExistence type="predicted"/>
<feature type="compositionally biased region" description="Basic and acidic residues" evidence="1">
    <location>
        <begin position="1983"/>
        <end position="1992"/>
    </location>
</feature>
<feature type="compositionally biased region" description="Polar residues" evidence="1">
    <location>
        <begin position="144"/>
        <end position="154"/>
    </location>
</feature>
<feature type="compositionally biased region" description="Acidic residues" evidence="1">
    <location>
        <begin position="1333"/>
        <end position="1342"/>
    </location>
</feature>
<feature type="compositionally biased region" description="Polar residues" evidence="1">
    <location>
        <begin position="1285"/>
        <end position="1295"/>
    </location>
</feature>